<dbReference type="Proteomes" id="UP001437256">
    <property type="component" value="Unassembled WGS sequence"/>
</dbReference>
<accession>A0ABR2Z9U3</accession>
<proteinExistence type="predicted"/>
<protein>
    <submittedName>
        <fullName evidence="2">Uncharacterized protein</fullName>
    </submittedName>
</protein>
<evidence type="ECO:0000256" key="1">
    <source>
        <dbReference type="SAM" id="MobiDB-lite"/>
    </source>
</evidence>
<evidence type="ECO:0000313" key="3">
    <source>
        <dbReference type="Proteomes" id="UP001437256"/>
    </source>
</evidence>
<name>A0ABR2Z9U3_9AGAR</name>
<keyword evidence="3" id="KW-1185">Reference proteome</keyword>
<dbReference type="EMBL" id="JBBXMP010000315">
    <property type="protein sequence ID" value="KAL0058440.1"/>
    <property type="molecule type" value="Genomic_DNA"/>
</dbReference>
<comment type="caution">
    <text evidence="2">The sequence shown here is derived from an EMBL/GenBank/DDBJ whole genome shotgun (WGS) entry which is preliminary data.</text>
</comment>
<reference evidence="2 3" key="1">
    <citation type="submission" date="2024-05" db="EMBL/GenBank/DDBJ databases">
        <title>A draft genome resource for the thread blight pathogen Marasmius tenuissimus strain MS-2.</title>
        <authorList>
            <person name="Yulfo-Soto G.E."/>
            <person name="Baruah I.K."/>
            <person name="Amoako-Attah I."/>
            <person name="Bukari Y."/>
            <person name="Meinhardt L.W."/>
            <person name="Bailey B.A."/>
            <person name="Cohen S.P."/>
        </authorList>
    </citation>
    <scope>NUCLEOTIDE SEQUENCE [LARGE SCALE GENOMIC DNA]</scope>
    <source>
        <strain evidence="2 3">MS-2</strain>
    </source>
</reference>
<feature type="region of interest" description="Disordered" evidence="1">
    <location>
        <begin position="1"/>
        <end position="20"/>
    </location>
</feature>
<feature type="compositionally biased region" description="Polar residues" evidence="1">
    <location>
        <begin position="27"/>
        <end position="37"/>
    </location>
</feature>
<evidence type="ECO:0000313" key="2">
    <source>
        <dbReference type="EMBL" id="KAL0058440.1"/>
    </source>
</evidence>
<sequence length="124" mass="14181">MGHRLNAMAIPRPLSRPEIEPYLVEQPTMSSLNQKGAESSGDRIDIDRRKGRRNPQQLQTDSERDRGRFGTSHGHMDPNRPVEQASYWAMQAQIRLLMERMEMIEIEGLSEAPPEYASAYGSNR</sequence>
<feature type="compositionally biased region" description="Basic and acidic residues" evidence="1">
    <location>
        <begin position="61"/>
        <end position="80"/>
    </location>
</feature>
<gene>
    <name evidence="2" type="ORF">AAF712_014884</name>
</gene>
<feature type="region of interest" description="Disordered" evidence="1">
    <location>
        <begin position="27"/>
        <end position="83"/>
    </location>
</feature>
<organism evidence="2 3">
    <name type="scientific">Marasmius tenuissimus</name>
    <dbReference type="NCBI Taxonomy" id="585030"/>
    <lineage>
        <taxon>Eukaryota</taxon>
        <taxon>Fungi</taxon>
        <taxon>Dikarya</taxon>
        <taxon>Basidiomycota</taxon>
        <taxon>Agaricomycotina</taxon>
        <taxon>Agaricomycetes</taxon>
        <taxon>Agaricomycetidae</taxon>
        <taxon>Agaricales</taxon>
        <taxon>Marasmiineae</taxon>
        <taxon>Marasmiaceae</taxon>
        <taxon>Marasmius</taxon>
    </lineage>
</organism>